<accession>A0A1M7AAA6</accession>
<dbReference type="SUPFAM" id="SSF89796">
    <property type="entry name" value="CoA-transferase family III (CaiB/BaiF)"/>
    <property type="match status" value="1"/>
</dbReference>
<dbReference type="STRING" id="1123231.SAMN02745189_00078"/>
<dbReference type="RefSeq" id="WP_072707249.1">
    <property type="nucleotide sequence ID" value="NZ_FRCF01000002.1"/>
</dbReference>
<sequence>MFDEKSKELLSGLRVLEMGSLIAGPFAGRLFADFGAEVIKVETPGSGDPIRKWRMMHEDTSLWWYVQSRNKKSVTVDLKSEEGQDIIRDIIKDTDILIENFRPGKLEEWGLGYEDLKKINPGIIMVRISGYGQDGPYSNKPGFGSVGESIGGIRNVTGYEDRPPVRVGISLGDSISSLYAVISAMMAVYNRDVAGTGTGQFIDVALYEAVFSLMESMVPEYDHYNFIRERTGSALPGIVPSNTYQCKDGKYIVIGGNGDSIFKRLMTAIGREDIRDDVKYASNDDRAKYPEHLDGVISEWTLQYTLSEAQQKLDEFDVPNGPIYSIADIFEDVHYQARGMIEDVEVDGLGQLKMPGIMPKFSETPGEIKWAGPKLGEHNDEVYRDLLNYSEDQMEYLKKNGII</sequence>
<keyword evidence="1 2" id="KW-0808">Transferase</keyword>
<dbReference type="Proteomes" id="UP000184206">
    <property type="component" value="Unassembled WGS sequence"/>
</dbReference>
<dbReference type="Pfam" id="PF02515">
    <property type="entry name" value="CoA_transf_3"/>
    <property type="match status" value="1"/>
</dbReference>
<name>A0A1M7AAA6_9BACL</name>
<keyword evidence="3" id="KW-1185">Reference proteome</keyword>
<dbReference type="InterPro" id="IPR023606">
    <property type="entry name" value="CoA-Trfase_III_dom_1_sf"/>
</dbReference>
<evidence type="ECO:0000313" key="2">
    <source>
        <dbReference type="EMBL" id="SHL39576.1"/>
    </source>
</evidence>
<dbReference type="InterPro" id="IPR003673">
    <property type="entry name" value="CoA-Trfase_fam_III"/>
</dbReference>
<dbReference type="InterPro" id="IPR044855">
    <property type="entry name" value="CoA-Trfase_III_dom3_sf"/>
</dbReference>
<evidence type="ECO:0000256" key="1">
    <source>
        <dbReference type="ARBA" id="ARBA00022679"/>
    </source>
</evidence>
<proteinExistence type="predicted"/>
<dbReference type="EMBL" id="FRCF01000002">
    <property type="protein sequence ID" value="SHL39576.1"/>
    <property type="molecule type" value="Genomic_DNA"/>
</dbReference>
<dbReference type="PANTHER" id="PTHR48207:SF3">
    <property type="entry name" value="SUCCINATE--HYDROXYMETHYLGLUTARATE COA-TRANSFERASE"/>
    <property type="match status" value="1"/>
</dbReference>
<reference evidence="2 3" key="1">
    <citation type="submission" date="2016-11" db="EMBL/GenBank/DDBJ databases">
        <authorList>
            <person name="Jaros S."/>
            <person name="Januszkiewicz K."/>
            <person name="Wedrychowicz H."/>
        </authorList>
    </citation>
    <scope>NUCLEOTIDE SEQUENCE [LARGE SCALE GENOMIC DNA]</scope>
    <source>
        <strain evidence="2 3">DSM 16010</strain>
    </source>
</reference>
<dbReference type="GO" id="GO:0008410">
    <property type="term" value="F:CoA-transferase activity"/>
    <property type="evidence" value="ECO:0007669"/>
    <property type="project" value="TreeGrafter"/>
</dbReference>
<gene>
    <name evidence="2" type="ORF">SAMN02745189_00078</name>
</gene>
<organism evidence="2 3">
    <name type="scientific">Lacicoccus alkaliphilus DSM 16010</name>
    <dbReference type="NCBI Taxonomy" id="1123231"/>
    <lineage>
        <taxon>Bacteria</taxon>
        <taxon>Bacillati</taxon>
        <taxon>Bacillota</taxon>
        <taxon>Bacilli</taxon>
        <taxon>Bacillales</taxon>
        <taxon>Salinicoccaceae</taxon>
        <taxon>Lacicoccus</taxon>
    </lineage>
</organism>
<protein>
    <submittedName>
        <fullName evidence="2">Crotonobetainyl-CoA:carnitine CoA-transferase CaiB</fullName>
    </submittedName>
</protein>
<evidence type="ECO:0000313" key="3">
    <source>
        <dbReference type="Proteomes" id="UP000184206"/>
    </source>
</evidence>
<dbReference type="Gene3D" id="3.40.50.10540">
    <property type="entry name" value="Crotonobetainyl-coa:carnitine coa-transferase, domain 1"/>
    <property type="match status" value="1"/>
</dbReference>
<dbReference type="PANTHER" id="PTHR48207">
    <property type="entry name" value="SUCCINATE--HYDROXYMETHYLGLUTARATE COA-TRANSFERASE"/>
    <property type="match status" value="1"/>
</dbReference>
<dbReference type="Gene3D" id="3.30.1540.10">
    <property type="entry name" value="formyl-coa transferase, domain 3"/>
    <property type="match status" value="1"/>
</dbReference>
<dbReference type="OrthoDB" id="9797653at2"/>
<dbReference type="InterPro" id="IPR050483">
    <property type="entry name" value="CoA-transferase_III_domain"/>
</dbReference>
<dbReference type="AlphaFoldDB" id="A0A1M7AAA6"/>